<dbReference type="InterPro" id="IPR008979">
    <property type="entry name" value="Galactose-bd-like_sf"/>
</dbReference>
<dbReference type="InterPro" id="IPR002884">
    <property type="entry name" value="P_dom"/>
</dbReference>
<evidence type="ECO:0000259" key="5">
    <source>
        <dbReference type="PROSITE" id="PS51829"/>
    </source>
</evidence>
<keyword evidence="1" id="KW-0645">Protease</keyword>
<proteinExistence type="predicted"/>
<dbReference type="Pfam" id="PF01483">
    <property type="entry name" value="P_proprotein"/>
    <property type="match status" value="2"/>
</dbReference>
<keyword evidence="2" id="KW-0378">Hydrolase</keyword>
<feature type="domain" description="P/Homo B" evidence="5">
    <location>
        <begin position="161"/>
        <end position="269"/>
    </location>
</feature>
<keyword evidence="3" id="KW-0720">Serine protease</keyword>
<feature type="signal peptide" evidence="4">
    <location>
        <begin position="1"/>
        <end position="34"/>
    </location>
</feature>
<feature type="chain" id="PRO_5045729750" evidence="4">
    <location>
        <begin position="35"/>
        <end position="269"/>
    </location>
</feature>
<evidence type="ECO:0000256" key="3">
    <source>
        <dbReference type="ARBA" id="ARBA00022825"/>
    </source>
</evidence>
<sequence length="269" mass="27409">MGTATTSARRWFGAALSAALTAAVLTVGGAPATAAVTPCTGTNNTDTAIPDLGSVDDPIALSGCASTASAASTVEVHIVHTYRGDLVVTLVAPDGSAYVLANRQGGSADNIDQTFTVNLSAENPNGTWKLRVQDAAASDTGYVNTWRIDAAFAPPGCAGTNATDFAIPDPGTVESAVTLAGCPAGTASNVSTVEVHVVHTYRGDLVVTLVAPDGSTYVLANRQGGSADNIDQTFTLNLSSETRNGTWKLRVQDAAASDTGYVNTWTITT</sequence>
<accession>A0ABV5MDP9</accession>
<dbReference type="RefSeq" id="WP_223104936.1">
    <property type="nucleotide sequence ID" value="NZ_CP061913.1"/>
</dbReference>
<dbReference type="SUPFAM" id="SSF49785">
    <property type="entry name" value="Galactose-binding domain-like"/>
    <property type="match status" value="2"/>
</dbReference>
<keyword evidence="4" id="KW-0732">Signal</keyword>
<reference evidence="6 7" key="1">
    <citation type="submission" date="2024-09" db="EMBL/GenBank/DDBJ databases">
        <authorList>
            <person name="Sun Q."/>
            <person name="Mori K."/>
        </authorList>
    </citation>
    <scope>NUCLEOTIDE SEQUENCE [LARGE SCALE GENOMIC DNA]</scope>
    <source>
        <strain evidence="6 7">JCM 3307</strain>
    </source>
</reference>
<dbReference type="Proteomes" id="UP001589608">
    <property type="component" value="Unassembled WGS sequence"/>
</dbReference>
<evidence type="ECO:0000256" key="1">
    <source>
        <dbReference type="ARBA" id="ARBA00022670"/>
    </source>
</evidence>
<dbReference type="PANTHER" id="PTHR42884:SF14">
    <property type="entry name" value="NEUROENDOCRINE CONVERTASE 1"/>
    <property type="match status" value="1"/>
</dbReference>
<gene>
    <name evidence="6" type="ORF">ACFFTR_28185</name>
</gene>
<evidence type="ECO:0000256" key="4">
    <source>
        <dbReference type="SAM" id="SignalP"/>
    </source>
</evidence>
<name>A0ABV5MDP9_9ACTN</name>
<protein>
    <submittedName>
        <fullName evidence="6">Proprotein convertase P-domain-containing protein</fullName>
    </submittedName>
</protein>
<dbReference type="PANTHER" id="PTHR42884">
    <property type="entry name" value="PROPROTEIN CONVERTASE SUBTILISIN/KEXIN-RELATED"/>
    <property type="match status" value="1"/>
</dbReference>
<dbReference type="Gene3D" id="2.60.120.260">
    <property type="entry name" value="Galactose-binding domain-like"/>
    <property type="match status" value="2"/>
</dbReference>
<dbReference type="EMBL" id="JBHMCA010000051">
    <property type="protein sequence ID" value="MFB9446986.1"/>
    <property type="molecule type" value="Genomic_DNA"/>
</dbReference>
<feature type="domain" description="P/Homo B" evidence="5">
    <location>
        <begin position="29"/>
        <end position="160"/>
    </location>
</feature>
<evidence type="ECO:0000313" key="7">
    <source>
        <dbReference type="Proteomes" id="UP001589608"/>
    </source>
</evidence>
<evidence type="ECO:0000256" key="2">
    <source>
        <dbReference type="ARBA" id="ARBA00022801"/>
    </source>
</evidence>
<evidence type="ECO:0000313" key="6">
    <source>
        <dbReference type="EMBL" id="MFB9446986.1"/>
    </source>
</evidence>
<organism evidence="6 7">
    <name type="scientific">Dactylosporangium vinaceum</name>
    <dbReference type="NCBI Taxonomy" id="53362"/>
    <lineage>
        <taxon>Bacteria</taxon>
        <taxon>Bacillati</taxon>
        <taxon>Actinomycetota</taxon>
        <taxon>Actinomycetes</taxon>
        <taxon>Micromonosporales</taxon>
        <taxon>Micromonosporaceae</taxon>
        <taxon>Dactylosporangium</taxon>
    </lineage>
</organism>
<keyword evidence="7" id="KW-1185">Reference proteome</keyword>
<dbReference type="PROSITE" id="PS51829">
    <property type="entry name" value="P_HOMO_B"/>
    <property type="match status" value="2"/>
</dbReference>
<comment type="caution">
    <text evidence="6">The sequence shown here is derived from an EMBL/GenBank/DDBJ whole genome shotgun (WGS) entry which is preliminary data.</text>
</comment>